<dbReference type="EMBL" id="LUHQ01000001">
    <property type="protein sequence ID" value="OAP12592.1"/>
    <property type="molecule type" value="Genomic_DNA"/>
</dbReference>
<reference evidence="2" key="1">
    <citation type="journal article" date="2016" name="Proc. Natl. Acad. Sci. U.S.A.">
        <title>Chromosome-level assembly of Arabidopsis thaliana Ler reveals the extent of translocation and inversion polymorphisms.</title>
        <authorList>
            <person name="Zapata L."/>
            <person name="Ding J."/>
            <person name="Willing E.M."/>
            <person name="Hartwig B."/>
            <person name="Bezdan D."/>
            <person name="Jiao W.B."/>
            <person name="Patel V."/>
            <person name="Velikkakam James G."/>
            <person name="Koornneef M."/>
            <person name="Ossowski S."/>
            <person name="Schneeberger K."/>
        </authorList>
    </citation>
    <scope>NUCLEOTIDE SEQUENCE [LARGE SCALE GENOMIC DNA]</scope>
    <source>
        <strain evidence="2">cv. Landsberg erecta</strain>
    </source>
</reference>
<comment type="caution">
    <text evidence="1">The sequence shown here is derived from an EMBL/GenBank/DDBJ whole genome shotgun (WGS) entry which is preliminary data.</text>
</comment>
<evidence type="ECO:0000313" key="2">
    <source>
        <dbReference type="Proteomes" id="UP000078284"/>
    </source>
</evidence>
<evidence type="ECO:0000313" key="1">
    <source>
        <dbReference type="EMBL" id="OAP12592.1"/>
    </source>
</evidence>
<dbReference type="AlphaFoldDB" id="A0A178W665"/>
<name>A0A178W665_ARATH</name>
<organism evidence="1 2">
    <name type="scientific">Arabidopsis thaliana</name>
    <name type="common">Mouse-ear cress</name>
    <dbReference type="NCBI Taxonomy" id="3702"/>
    <lineage>
        <taxon>Eukaryota</taxon>
        <taxon>Viridiplantae</taxon>
        <taxon>Streptophyta</taxon>
        <taxon>Embryophyta</taxon>
        <taxon>Tracheophyta</taxon>
        <taxon>Spermatophyta</taxon>
        <taxon>Magnoliopsida</taxon>
        <taxon>eudicotyledons</taxon>
        <taxon>Gunneridae</taxon>
        <taxon>Pentapetalae</taxon>
        <taxon>rosids</taxon>
        <taxon>malvids</taxon>
        <taxon>Brassicales</taxon>
        <taxon>Brassicaceae</taxon>
        <taxon>Camelineae</taxon>
        <taxon>Arabidopsis</taxon>
    </lineage>
</organism>
<gene>
    <name evidence="1" type="ordered locus">AXX17_At1g29670</name>
</gene>
<protein>
    <submittedName>
        <fullName evidence="1">Uncharacterized protein</fullName>
    </submittedName>
</protein>
<sequence>MFRISIYNLFAFCFSPAVVRGCWVFFSLCWLDQVRSPPRRVNPSICAELESCSRSRKS</sequence>
<dbReference type="Proteomes" id="UP000078284">
    <property type="component" value="Chromosome 1"/>
</dbReference>
<proteinExistence type="predicted"/>
<accession>A0A178W665</accession>